<dbReference type="PATRIC" id="fig|1703775.3.peg.3324"/>
<dbReference type="Proteomes" id="UP000051861">
    <property type="component" value="Unassembled WGS sequence"/>
</dbReference>
<protein>
    <recommendedName>
        <fullName evidence="1">Glucodextranase-like C-terminal domain-containing protein</fullName>
    </recommendedName>
</protein>
<evidence type="ECO:0000259" key="1">
    <source>
        <dbReference type="Pfam" id="PF09985"/>
    </source>
</evidence>
<reference evidence="2 3" key="1">
    <citation type="journal article" date="2015" name="Microbiome">
        <title>Genomic resolution of linkages in carbon, nitrogen, and sulfur cycling among widespread estuary sediment bacteria.</title>
        <authorList>
            <person name="Baker B.J."/>
            <person name="Lazar C.S."/>
            <person name="Teske A.P."/>
            <person name="Dick G.J."/>
        </authorList>
    </citation>
    <scope>NUCLEOTIDE SEQUENCE [LARGE SCALE GENOMIC DNA]</scope>
    <source>
        <strain evidence="2">DG_54_3</strain>
    </source>
</reference>
<dbReference type="Pfam" id="PF09985">
    <property type="entry name" value="Glucodextran_C"/>
    <property type="match status" value="1"/>
</dbReference>
<comment type="caution">
    <text evidence="2">The sequence shown here is derived from an EMBL/GenBank/DDBJ whole genome shotgun (WGS) entry which is preliminary data.</text>
</comment>
<evidence type="ECO:0000313" key="2">
    <source>
        <dbReference type="EMBL" id="KPJ66375.1"/>
    </source>
</evidence>
<evidence type="ECO:0000313" key="3">
    <source>
        <dbReference type="Proteomes" id="UP000051861"/>
    </source>
</evidence>
<dbReference type="Gene3D" id="2.60.40.1190">
    <property type="match status" value="1"/>
</dbReference>
<name>A0A0S7XVC8_UNCSA</name>
<dbReference type="InterPro" id="IPR019248">
    <property type="entry name" value="Glucodextran_C"/>
</dbReference>
<gene>
    <name evidence="2" type="ORF">AMJ44_08465</name>
</gene>
<dbReference type="CDD" id="cd09626">
    <property type="entry name" value="DOMON_glucodextranase_like"/>
    <property type="match status" value="1"/>
</dbReference>
<proteinExistence type="predicted"/>
<dbReference type="EMBL" id="LIZX01000082">
    <property type="protein sequence ID" value="KPJ66375.1"/>
    <property type="molecule type" value="Genomic_DNA"/>
</dbReference>
<dbReference type="AlphaFoldDB" id="A0A0S7XVC8"/>
<sequence>MVSVYAMGGPAPQGPAGAYRVTMLDPIGDDDGPGTYTYPTDPVYVRGSFDLTKVDIEDAGDNVIFKVSVNAPISNPWGMASGFSVQMIEIYIDTDHQAGSGFTNTMAGIDVLFSSDEGWEKCVIISPQPISRVKGEVTGKSPDLASGLVVPVTTVPSAGTLIATVRKADLGAPQPGWGYQVLMQSNEGFPERDVILSRMVNEYNGQHRFGGGSDWRGDPQVMDILVPPAKGGADEISKQHEILSKYHADEDAAKIVYAVVPMVYPGASQ</sequence>
<feature type="domain" description="Glucodextranase-like C-terminal" evidence="1">
    <location>
        <begin position="22"/>
        <end position="255"/>
    </location>
</feature>
<accession>A0A0S7XVC8</accession>
<dbReference type="SUPFAM" id="SSF49344">
    <property type="entry name" value="CBD9-like"/>
    <property type="match status" value="1"/>
</dbReference>
<organism evidence="2 3">
    <name type="scientific">candidate division WOR-1 bacterium DG_54_3</name>
    <dbReference type="NCBI Taxonomy" id="1703775"/>
    <lineage>
        <taxon>Bacteria</taxon>
        <taxon>Bacillati</taxon>
        <taxon>Saganbacteria</taxon>
    </lineage>
</organism>